<evidence type="ECO:0000256" key="2">
    <source>
        <dbReference type="PROSITE-ProRule" id="PRU00169"/>
    </source>
</evidence>
<feature type="domain" description="Response regulatory" evidence="3">
    <location>
        <begin position="9"/>
        <end position="124"/>
    </location>
</feature>
<dbReference type="EMBL" id="JBHULI010000022">
    <property type="protein sequence ID" value="MFD2531933.1"/>
    <property type="molecule type" value="Genomic_DNA"/>
</dbReference>
<comment type="caution">
    <text evidence="4">The sequence shown here is derived from an EMBL/GenBank/DDBJ whole genome shotgun (WGS) entry which is preliminary data.</text>
</comment>
<protein>
    <submittedName>
        <fullName evidence="4">Response regulator</fullName>
    </submittedName>
</protein>
<dbReference type="RefSeq" id="WP_390299871.1">
    <property type="nucleotide sequence ID" value="NZ_JBHULI010000022.1"/>
</dbReference>
<dbReference type="Pfam" id="PF00072">
    <property type="entry name" value="Response_reg"/>
    <property type="match status" value="1"/>
</dbReference>
<reference evidence="5" key="1">
    <citation type="journal article" date="2019" name="Int. J. Syst. Evol. Microbiol.">
        <title>The Global Catalogue of Microorganisms (GCM) 10K type strain sequencing project: providing services to taxonomists for standard genome sequencing and annotation.</title>
        <authorList>
            <consortium name="The Broad Institute Genomics Platform"/>
            <consortium name="The Broad Institute Genome Sequencing Center for Infectious Disease"/>
            <person name="Wu L."/>
            <person name="Ma J."/>
        </authorList>
    </citation>
    <scope>NUCLEOTIDE SEQUENCE [LARGE SCALE GENOMIC DNA]</scope>
    <source>
        <strain evidence="5">KCTC 52042</strain>
    </source>
</reference>
<name>A0ABW5JGS3_9BACT</name>
<accession>A0ABW5JGS3</accession>
<gene>
    <name evidence="4" type="ORF">ACFSVN_05705</name>
</gene>
<evidence type="ECO:0000259" key="3">
    <source>
        <dbReference type="PROSITE" id="PS50110"/>
    </source>
</evidence>
<dbReference type="PANTHER" id="PTHR44591:SF3">
    <property type="entry name" value="RESPONSE REGULATORY DOMAIN-CONTAINING PROTEIN"/>
    <property type="match status" value="1"/>
</dbReference>
<keyword evidence="1 2" id="KW-0597">Phosphoprotein</keyword>
<organism evidence="4 5">
    <name type="scientific">Gracilimonas halophila</name>
    <dbReference type="NCBI Taxonomy" id="1834464"/>
    <lineage>
        <taxon>Bacteria</taxon>
        <taxon>Pseudomonadati</taxon>
        <taxon>Balneolota</taxon>
        <taxon>Balneolia</taxon>
        <taxon>Balneolales</taxon>
        <taxon>Balneolaceae</taxon>
        <taxon>Gracilimonas</taxon>
    </lineage>
</organism>
<sequence>MMDKNQKKTVMIVEDDLILNLLYESYLEKLGYDAEGELVYGKTAIEVAQKIKPNLILMDISLEGDIDGISAMKEIRKFSDVPVIYITGNSDPHHVQRAKETGYLDYLVKPIEFNDLKESIERNLDKINK</sequence>
<dbReference type="PROSITE" id="PS50110">
    <property type="entry name" value="RESPONSE_REGULATORY"/>
    <property type="match status" value="1"/>
</dbReference>
<evidence type="ECO:0000256" key="1">
    <source>
        <dbReference type="ARBA" id="ARBA00022553"/>
    </source>
</evidence>
<evidence type="ECO:0000313" key="5">
    <source>
        <dbReference type="Proteomes" id="UP001597460"/>
    </source>
</evidence>
<feature type="modified residue" description="4-aspartylphosphate" evidence="2">
    <location>
        <position position="59"/>
    </location>
</feature>
<keyword evidence="5" id="KW-1185">Reference proteome</keyword>
<dbReference type="PANTHER" id="PTHR44591">
    <property type="entry name" value="STRESS RESPONSE REGULATOR PROTEIN 1"/>
    <property type="match status" value="1"/>
</dbReference>
<dbReference type="InterPro" id="IPR011006">
    <property type="entry name" value="CheY-like_superfamily"/>
</dbReference>
<dbReference type="InterPro" id="IPR050595">
    <property type="entry name" value="Bact_response_regulator"/>
</dbReference>
<dbReference type="SMART" id="SM00448">
    <property type="entry name" value="REC"/>
    <property type="match status" value="1"/>
</dbReference>
<evidence type="ECO:0000313" key="4">
    <source>
        <dbReference type="EMBL" id="MFD2531933.1"/>
    </source>
</evidence>
<dbReference type="InterPro" id="IPR001789">
    <property type="entry name" value="Sig_transdc_resp-reg_receiver"/>
</dbReference>
<dbReference type="Proteomes" id="UP001597460">
    <property type="component" value="Unassembled WGS sequence"/>
</dbReference>
<proteinExistence type="predicted"/>
<dbReference type="CDD" id="cd17534">
    <property type="entry name" value="REC_DC-like"/>
    <property type="match status" value="1"/>
</dbReference>
<dbReference type="SUPFAM" id="SSF52172">
    <property type="entry name" value="CheY-like"/>
    <property type="match status" value="1"/>
</dbReference>
<dbReference type="Gene3D" id="3.40.50.2300">
    <property type="match status" value="1"/>
</dbReference>